<evidence type="ECO:0000313" key="4">
    <source>
        <dbReference type="Proteomes" id="UP001497623"/>
    </source>
</evidence>
<dbReference type="InterPro" id="IPR040394">
    <property type="entry name" value="FBX25/32"/>
</dbReference>
<evidence type="ECO:0000256" key="1">
    <source>
        <dbReference type="ARBA" id="ARBA00004906"/>
    </source>
</evidence>
<dbReference type="EMBL" id="CAXKWB010000348">
    <property type="protein sequence ID" value="CAL4060391.1"/>
    <property type="molecule type" value="Genomic_DNA"/>
</dbReference>
<comment type="pathway">
    <text evidence="1">Protein modification; protein ubiquitination.</text>
</comment>
<dbReference type="AlphaFoldDB" id="A0AAV2PLE8"/>
<gene>
    <name evidence="3" type="ORF">MNOR_LOCUS1319</name>
</gene>
<keyword evidence="2" id="KW-0833">Ubl conjugation pathway</keyword>
<dbReference type="PANTHER" id="PTHR13123">
    <property type="entry name" value="LD30288P"/>
    <property type="match status" value="1"/>
</dbReference>
<protein>
    <submittedName>
        <fullName evidence="3">Uncharacterized protein</fullName>
    </submittedName>
</protein>
<organism evidence="3 4">
    <name type="scientific">Meganyctiphanes norvegica</name>
    <name type="common">Northern krill</name>
    <name type="synonym">Thysanopoda norvegica</name>
    <dbReference type="NCBI Taxonomy" id="48144"/>
    <lineage>
        <taxon>Eukaryota</taxon>
        <taxon>Metazoa</taxon>
        <taxon>Ecdysozoa</taxon>
        <taxon>Arthropoda</taxon>
        <taxon>Crustacea</taxon>
        <taxon>Multicrustacea</taxon>
        <taxon>Malacostraca</taxon>
        <taxon>Eumalacostraca</taxon>
        <taxon>Eucarida</taxon>
        <taxon>Euphausiacea</taxon>
        <taxon>Euphausiidae</taxon>
        <taxon>Meganyctiphanes</taxon>
    </lineage>
</organism>
<name>A0AAV2PLE8_MEGNR</name>
<dbReference type="GO" id="GO:0019005">
    <property type="term" value="C:SCF ubiquitin ligase complex"/>
    <property type="evidence" value="ECO:0007669"/>
    <property type="project" value="TreeGrafter"/>
</dbReference>
<feature type="non-terminal residue" evidence="3">
    <location>
        <position position="1"/>
    </location>
</feature>
<comment type="caution">
    <text evidence="3">The sequence shown here is derived from an EMBL/GenBank/DDBJ whole genome shotgun (WGS) entry which is preliminary data.</text>
</comment>
<dbReference type="GO" id="GO:0005737">
    <property type="term" value="C:cytoplasm"/>
    <property type="evidence" value="ECO:0007669"/>
    <property type="project" value="TreeGrafter"/>
</dbReference>
<keyword evidence="4" id="KW-1185">Reference proteome</keyword>
<dbReference type="Proteomes" id="UP001497623">
    <property type="component" value="Unassembled WGS sequence"/>
</dbReference>
<accession>A0AAV2PLE8</accession>
<proteinExistence type="predicted"/>
<reference evidence="3 4" key="1">
    <citation type="submission" date="2024-05" db="EMBL/GenBank/DDBJ databases">
        <authorList>
            <person name="Wallberg A."/>
        </authorList>
    </citation>
    <scope>NUCLEOTIDE SEQUENCE [LARGE SCALE GENOMIC DNA]</scope>
</reference>
<dbReference type="GO" id="GO:0005634">
    <property type="term" value="C:nucleus"/>
    <property type="evidence" value="ECO:0007669"/>
    <property type="project" value="TreeGrafter"/>
</dbReference>
<evidence type="ECO:0000313" key="3">
    <source>
        <dbReference type="EMBL" id="CAL4060391.1"/>
    </source>
</evidence>
<dbReference type="GO" id="GO:0016567">
    <property type="term" value="P:protein ubiquitination"/>
    <property type="evidence" value="ECO:0007669"/>
    <property type="project" value="TreeGrafter"/>
</dbReference>
<dbReference type="PANTHER" id="PTHR13123:SF7">
    <property type="entry name" value="LD30288P"/>
    <property type="match status" value="1"/>
</dbReference>
<sequence length="131" mass="15606">SAGKAYSVMAKVSEENAIWMKLCRFHWTPQQIDHVMRLHKELQVKKNWQQVFDRLRKAYGLKEEYPENIHLCRNCSCMYWESYGHPCRTDNIILSEERGGEEAALINQENIKPDVTYLIVTPQEFLKYFHL</sequence>
<evidence type="ECO:0000256" key="2">
    <source>
        <dbReference type="ARBA" id="ARBA00022786"/>
    </source>
</evidence>